<dbReference type="PROSITE" id="PS50932">
    <property type="entry name" value="HTH_LACI_2"/>
    <property type="match status" value="1"/>
</dbReference>
<keyword evidence="1" id="KW-0805">Transcription regulation</keyword>
<dbReference type="Pfam" id="PF00356">
    <property type="entry name" value="LacI"/>
    <property type="match status" value="1"/>
</dbReference>
<name>A0A126QR94_9BACT</name>
<dbReference type="InterPro" id="IPR046335">
    <property type="entry name" value="LacI/GalR-like_sensor"/>
</dbReference>
<keyword evidence="2" id="KW-0238">DNA-binding</keyword>
<dbReference type="EMBL" id="CP014206">
    <property type="protein sequence ID" value="AMK12511.1"/>
    <property type="molecule type" value="Genomic_DNA"/>
</dbReference>
<dbReference type="AlphaFoldDB" id="A0A126QR94"/>
<reference evidence="5 7" key="1">
    <citation type="journal article" date="2016" name="Front. Microbiol.">
        <title>Genome Sequence of the Piezophilic, Mesophilic Sulfate-Reducing Bacterium Desulfovibrio indicus J2T.</title>
        <authorList>
            <person name="Cao J."/>
            <person name="Maignien L."/>
            <person name="Shao Z."/>
            <person name="Alain K."/>
            <person name="Jebbar M."/>
        </authorList>
    </citation>
    <scope>NUCLEOTIDE SEQUENCE [LARGE SCALE GENOMIC DNA]</scope>
    <source>
        <strain evidence="5 7">J2</strain>
    </source>
</reference>
<dbReference type="InterPro" id="IPR028082">
    <property type="entry name" value="Peripla_BP_I"/>
</dbReference>
<reference evidence="6 8" key="2">
    <citation type="submission" date="2019-03" db="EMBL/GenBank/DDBJ databases">
        <title>Genomic Encyclopedia of Type Strains, Phase IV (KMG-IV): sequencing the most valuable type-strain genomes for metagenomic binning, comparative biology and taxonomic classification.</title>
        <authorList>
            <person name="Goeker M."/>
        </authorList>
    </citation>
    <scope>NUCLEOTIDE SEQUENCE [LARGE SCALE GENOMIC DNA]</scope>
    <source>
        <strain evidence="6 8">DSM 101483</strain>
    </source>
</reference>
<evidence type="ECO:0000259" key="4">
    <source>
        <dbReference type="PROSITE" id="PS50932"/>
    </source>
</evidence>
<dbReference type="PRINTS" id="PR00036">
    <property type="entry name" value="HTHLACI"/>
</dbReference>
<evidence type="ECO:0000313" key="8">
    <source>
        <dbReference type="Proteomes" id="UP000295506"/>
    </source>
</evidence>
<dbReference type="PANTHER" id="PTHR30146">
    <property type="entry name" value="LACI-RELATED TRANSCRIPTIONAL REPRESSOR"/>
    <property type="match status" value="1"/>
</dbReference>
<dbReference type="SUPFAM" id="SSF53822">
    <property type="entry name" value="Periplasmic binding protein-like I"/>
    <property type="match status" value="1"/>
</dbReference>
<dbReference type="KEGG" id="dej:AWY79_16100"/>
<dbReference type="InterPro" id="IPR000843">
    <property type="entry name" value="HTH_LacI"/>
</dbReference>
<dbReference type="Proteomes" id="UP000295506">
    <property type="component" value="Unassembled WGS sequence"/>
</dbReference>
<dbReference type="CDD" id="cd01392">
    <property type="entry name" value="HTH_LacI"/>
    <property type="match status" value="1"/>
</dbReference>
<dbReference type="GO" id="GO:0003700">
    <property type="term" value="F:DNA-binding transcription factor activity"/>
    <property type="evidence" value="ECO:0007669"/>
    <property type="project" value="TreeGrafter"/>
</dbReference>
<gene>
    <name evidence="5" type="ORF">AWY79_16100</name>
    <name evidence="6" type="ORF">EDC59_102254</name>
</gene>
<dbReference type="Gene3D" id="3.40.50.2300">
    <property type="match status" value="2"/>
</dbReference>
<dbReference type="InterPro" id="IPR010982">
    <property type="entry name" value="Lambda_DNA-bd_dom_sf"/>
</dbReference>
<evidence type="ECO:0000313" key="6">
    <source>
        <dbReference type="EMBL" id="TDT90821.1"/>
    </source>
</evidence>
<feature type="domain" description="HTH lacI-type" evidence="4">
    <location>
        <begin position="10"/>
        <end position="64"/>
    </location>
</feature>
<evidence type="ECO:0000256" key="1">
    <source>
        <dbReference type="ARBA" id="ARBA00023015"/>
    </source>
</evidence>
<dbReference type="Proteomes" id="UP000055611">
    <property type="component" value="Chromosome"/>
</dbReference>
<dbReference type="PANTHER" id="PTHR30146:SF109">
    <property type="entry name" value="HTH-TYPE TRANSCRIPTIONAL REGULATOR GALS"/>
    <property type="match status" value="1"/>
</dbReference>
<evidence type="ECO:0000313" key="5">
    <source>
        <dbReference type="EMBL" id="AMK12511.1"/>
    </source>
</evidence>
<dbReference type="Gene3D" id="1.10.260.40">
    <property type="entry name" value="lambda repressor-like DNA-binding domains"/>
    <property type="match status" value="1"/>
</dbReference>
<dbReference type="Pfam" id="PF13377">
    <property type="entry name" value="Peripla_BP_3"/>
    <property type="match status" value="1"/>
</dbReference>
<sequence length="348" mass="38136">MTQHLSQKKVTIKDVARECNVSIQTVSRVLNNRSDVSDATRDKVQAVIDGLGYQPSIIARGMRRQSDTLGVIISGLRYTGVATTLNGVARASEERGFTLILKETSSMDCRDVLSFIHSLMAHQVRGIICAAPQVGSNWTILQQSLPAKTPPLVFLKGNPLAAPVTVSIDNYAAGYKITRHLIDRGYTRIAHINGPRDWWESIERERGWRQALIEAGLPVHDRAVVAGDWSPASGRESYLRLLKGYPEMDAVFAANDQMALGVLHEAGLRGVNVPESLGVAGMDDIPESAFFTPALTTIRQNFHQLGDLAVRKLLYLAGTTPDDECVAKDTIIIQPEVIARQSTNRNGE</sequence>
<dbReference type="RefSeq" id="WP_078063820.1">
    <property type="nucleotide sequence ID" value="NZ_CP014206.1"/>
</dbReference>
<evidence type="ECO:0000256" key="3">
    <source>
        <dbReference type="ARBA" id="ARBA00023163"/>
    </source>
</evidence>
<evidence type="ECO:0000313" key="7">
    <source>
        <dbReference type="Proteomes" id="UP000055611"/>
    </source>
</evidence>
<dbReference type="EMBL" id="SOBK01000002">
    <property type="protein sequence ID" value="TDT90821.1"/>
    <property type="molecule type" value="Genomic_DNA"/>
</dbReference>
<evidence type="ECO:0000256" key="2">
    <source>
        <dbReference type="ARBA" id="ARBA00023125"/>
    </source>
</evidence>
<organism evidence="6 8">
    <name type="scientific">Pseudodesulfovibrio indicus</name>
    <dbReference type="NCBI Taxonomy" id="1716143"/>
    <lineage>
        <taxon>Bacteria</taxon>
        <taxon>Pseudomonadati</taxon>
        <taxon>Thermodesulfobacteriota</taxon>
        <taxon>Desulfovibrionia</taxon>
        <taxon>Desulfovibrionales</taxon>
        <taxon>Desulfovibrionaceae</taxon>
    </lineage>
</organism>
<keyword evidence="7" id="KW-1185">Reference proteome</keyword>
<dbReference type="CDD" id="cd01574">
    <property type="entry name" value="PBP1_LacI"/>
    <property type="match status" value="1"/>
</dbReference>
<dbReference type="GO" id="GO:0000976">
    <property type="term" value="F:transcription cis-regulatory region binding"/>
    <property type="evidence" value="ECO:0007669"/>
    <property type="project" value="TreeGrafter"/>
</dbReference>
<dbReference type="SMART" id="SM00354">
    <property type="entry name" value="HTH_LACI"/>
    <property type="match status" value="1"/>
</dbReference>
<accession>A0A126QR94</accession>
<dbReference type="SUPFAM" id="SSF47413">
    <property type="entry name" value="lambda repressor-like DNA-binding domains"/>
    <property type="match status" value="1"/>
</dbReference>
<proteinExistence type="predicted"/>
<protein>
    <submittedName>
        <fullName evidence="6">LacI family transcriptional regulator</fullName>
    </submittedName>
</protein>
<dbReference type="OrthoDB" id="59108at2"/>
<keyword evidence="3" id="KW-0804">Transcription</keyword>